<dbReference type="GO" id="GO:0015074">
    <property type="term" value="P:DNA integration"/>
    <property type="evidence" value="ECO:0007669"/>
    <property type="project" value="InterPro"/>
</dbReference>
<dbReference type="AlphaFoldDB" id="A0A1J5S2U9"/>
<sequence>MPVRKRGDRWHVRLQIGGQRIERSLGPSATKADALDYEARIRRDLIAGKTGKTKPRTIEDALVRWLQGEAATLKSYGNLLSKVRALQPFAAGRKLEAIVTVSEEVKAAGIKDGLSPATINRRLAILRRLANLAHQQWGWLDQPLGSRIKLLRGERARHVYLTPDQVETLADHCEHPGVALAIRLVARTGMRETELLRADTIFDGCIVIEESKNGRPRLVPVPADMPGLTLPIGITYATLRTFFERARSAAGMPHVRFHDLRHTAASWWAQAGANLAVIRDLLGHANLAVTSRYAHLMTADLKRVSESMAKKENKPA</sequence>
<accession>A0A1J5S2U9</accession>
<dbReference type="InterPro" id="IPR002104">
    <property type="entry name" value="Integrase_catalytic"/>
</dbReference>
<evidence type="ECO:0000259" key="4">
    <source>
        <dbReference type="PROSITE" id="PS51900"/>
    </source>
</evidence>
<keyword evidence="1" id="KW-0238">DNA-binding</keyword>
<dbReference type="PANTHER" id="PTHR30349:SF64">
    <property type="entry name" value="PROPHAGE INTEGRASE INTD-RELATED"/>
    <property type="match status" value="1"/>
</dbReference>
<proteinExistence type="predicted"/>
<dbReference type="EMBL" id="MLJW01000073">
    <property type="protein sequence ID" value="OIR02575.1"/>
    <property type="molecule type" value="Genomic_DNA"/>
</dbReference>
<dbReference type="InterPro" id="IPR044068">
    <property type="entry name" value="CB"/>
</dbReference>
<dbReference type="PROSITE" id="PS51898">
    <property type="entry name" value="TYR_RECOMBINASE"/>
    <property type="match status" value="1"/>
</dbReference>
<dbReference type="SUPFAM" id="SSF56349">
    <property type="entry name" value="DNA breaking-rejoining enzymes"/>
    <property type="match status" value="1"/>
</dbReference>
<dbReference type="InterPro" id="IPR013762">
    <property type="entry name" value="Integrase-like_cat_sf"/>
</dbReference>
<dbReference type="InterPro" id="IPR050090">
    <property type="entry name" value="Tyrosine_recombinase_XerCD"/>
</dbReference>
<feature type="domain" description="Tyr recombinase" evidence="3">
    <location>
        <begin position="156"/>
        <end position="306"/>
    </location>
</feature>
<dbReference type="InterPro" id="IPR011010">
    <property type="entry name" value="DNA_brk_join_enz"/>
</dbReference>
<dbReference type="GO" id="GO:0003677">
    <property type="term" value="F:DNA binding"/>
    <property type="evidence" value="ECO:0007669"/>
    <property type="project" value="UniProtKB-KW"/>
</dbReference>
<gene>
    <name evidence="5" type="ORF">GALL_152890</name>
</gene>
<dbReference type="Pfam" id="PF00589">
    <property type="entry name" value="Phage_integrase"/>
    <property type="match status" value="1"/>
</dbReference>
<keyword evidence="2" id="KW-0233">DNA recombination</keyword>
<dbReference type="GO" id="GO:0006310">
    <property type="term" value="P:DNA recombination"/>
    <property type="evidence" value="ECO:0007669"/>
    <property type="project" value="UniProtKB-KW"/>
</dbReference>
<evidence type="ECO:0000313" key="5">
    <source>
        <dbReference type="EMBL" id="OIR02575.1"/>
    </source>
</evidence>
<evidence type="ECO:0000259" key="3">
    <source>
        <dbReference type="PROSITE" id="PS51898"/>
    </source>
</evidence>
<dbReference type="PANTHER" id="PTHR30349">
    <property type="entry name" value="PHAGE INTEGRASE-RELATED"/>
    <property type="match status" value="1"/>
</dbReference>
<protein>
    <submittedName>
        <fullName evidence="5">Putative prophage phiRv2 integrase</fullName>
    </submittedName>
</protein>
<reference evidence="5" key="1">
    <citation type="submission" date="2016-10" db="EMBL/GenBank/DDBJ databases">
        <title>Sequence of Gallionella enrichment culture.</title>
        <authorList>
            <person name="Poehlein A."/>
            <person name="Muehling M."/>
            <person name="Daniel R."/>
        </authorList>
    </citation>
    <scope>NUCLEOTIDE SEQUENCE</scope>
</reference>
<evidence type="ECO:0000256" key="2">
    <source>
        <dbReference type="ARBA" id="ARBA00023172"/>
    </source>
</evidence>
<comment type="caution">
    <text evidence="5">The sequence shown here is derived from an EMBL/GenBank/DDBJ whole genome shotgun (WGS) entry which is preliminary data.</text>
</comment>
<dbReference type="PROSITE" id="PS51900">
    <property type="entry name" value="CB"/>
    <property type="match status" value="1"/>
</dbReference>
<organism evidence="5">
    <name type="scientific">mine drainage metagenome</name>
    <dbReference type="NCBI Taxonomy" id="410659"/>
    <lineage>
        <taxon>unclassified sequences</taxon>
        <taxon>metagenomes</taxon>
        <taxon>ecological metagenomes</taxon>
    </lineage>
</organism>
<feature type="domain" description="Core-binding (CB)" evidence="4">
    <location>
        <begin position="56"/>
        <end position="134"/>
    </location>
</feature>
<dbReference type="Gene3D" id="1.10.443.10">
    <property type="entry name" value="Intergrase catalytic core"/>
    <property type="match status" value="2"/>
</dbReference>
<dbReference type="CDD" id="cd00796">
    <property type="entry name" value="INT_Rci_Hp1_C"/>
    <property type="match status" value="1"/>
</dbReference>
<evidence type="ECO:0000256" key="1">
    <source>
        <dbReference type="ARBA" id="ARBA00023125"/>
    </source>
</evidence>
<name>A0A1J5S2U9_9ZZZZ</name>